<dbReference type="AlphaFoldDB" id="W1RPU8"/>
<dbReference type="Pfam" id="PF11412">
    <property type="entry name" value="DsbD_N"/>
    <property type="match status" value="1"/>
</dbReference>
<evidence type="ECO:0000256" key="8">
    <source>
        <dbReference type="SAM" id="SignalP"/>
    </source>
</evidence>
<dbReference type="OrthoDB" id="9811036at2"/>
<feature type="signal peptide" evidence="8">
    <location>
        <begin position="1"/>
        <end position="18"/>
    </location>
</feature>
<dbReference type="InterPro" id="IPR003834">
    <property type="entry name" value="Cyt_c_assmbl_TM_dom"/>
</dbReference>
<dbReference type="SUPFAM" id="SSF52833">
    <property type="entry name" value="Thioredoxin-like"/>
    <property type="match status" value="1"/>
</dbReference>
<comment type="caution">
    <text evidence="10">The sequence shown here is derived from an EMBL/GenBank/DDBJ whole genome shotgun (WGS) entry which is preliminary data.</text>
</comment>
<dbReference type="InterPro" id="IPR028250">
    <property type="entry name" value="DsbDN"/>
</dbReference>
<dbReference type="GO" id="GO:0045454">
    <property type="term" value="P:cell redox homeostasis"/>
    <property type="evidence" value="ECO:0007669"/>
    <property type="project" value="TreeGrafter"/>
</dbReference>
<protein>
    <submittedName>
        <fullName evidence="10">Cytochrome C biogenesis protein</fullName>
    </submittedName>
</protein>
<organism evidence="10 11">
    <name type="scientific">Marinomonas profundimaris</name>
    <dbReference type="NCBI Taxonomy" id="1208321"/>
    <lineage>
        <taxon>Bacteria</taxon>
        <taxon>Pseudomonadati</taxon>
        <taxon>Pseudomonadota</taxon>
        <taxon>Gammaproteobacteria</taxon>
        <taxon>Oceanospirillales</taxon>
        <taxon>Oceanospirillaceae</taxon>
        <taxon>Marinomonas</taxon>
    </lineage>
</organism>
<feature type="transmembrane region" description="Helical" evidence="7">
    <location>
        <begin position="446"/>
        <end position="464"/>
    </location>
</feature>
<feature type="transmembrane region" description="Helical" evidence="7">
    <location>
        <begin position="353"/>
        <end position="374"/>
    </location>
</feature>
<dbReference type="PROSITE" id="PS51352">
    <property type="entry name" value="THIOREDOXIN_2"/>
    <property type="match status" value="1"/>
</dbReference>
<evidence type="ECO:0000256" key="5">
    <source>
        <dbReference type="ARBA" id="ARBA00022989"/>
    </source>
</evidence>
<dbReference type="GO" id="GO:0017004">
    <property type="term" value="P:cytochrome complex assembly"/>
    <property type="evidence" value="ECO:0007669"/>
    <property type="project" value="UniProtKB-KW"/>
</dbReference>
<dbReference type="RefSeq" id="WP_024024875.1">
    <property type="nucleotide sequence ID" value="NZ_AYOZ01000045.1"/>
</dbReference>
<keyword evidence="11" id="KW-1185">Reference proteome</keyword>
<keyword evidence="2" id="KW-1003">Cell membrane</keyword>
<dbReference type="InterPro" id="IPR036249">
    <property type="entry name" value="Thioredoxin-like_sf"/>
</dbReference>
<dbReference type="Gene3D" id="2.60.40.1250">
    <property type="entry name" value="Thiol:disulfide interchange protein DsbD, N-terminal domain"/>
    <property type="match status" value="1"/>
</dbReference>
<feature type="transmembrane region" description="Helical" evidence="7">
    <location>
        <begin position="272"/>
        <end position="296"/>
    </location>
</feature>
<dbReference type="PANTHER" id="PTHR32234">
    <property type="entry name" value="THIOL:DISULFIDE INTERCHANGE PROTEIN DSBD"/>
    <property type="match status" value="1"/>
</dbReference>
<feature type="transmembrane region" description="Helical" evidence="7">
    <location>
        <begin position="418"/>
        <end position="434"/>
    </location>
</feature>
<feature type="transmembrane region" description="Helical" evidence="7">
    <location>
        <begin position="317"/>
        <end position="347"/>
    </location>
</feature>
<dbReference type="eggNOG" id="COG4232">
    <property type="taxonomic scope" value="Bacteria"/>
</dbReference>
<evidence type="ECO:0000256" key="4">
    <source>
        <dbReference type="ARBA" id="ARBA00022748"/>
    </source>
</evidence>
<dbReference type="NCBIfam" id="NF001419">
    <property type="entry name" value="PRK00293.1"/>
    <property type="match status" value="1"/>
</dbReference>
<name>W1RPU8_9GAMM</name>
<dbReference type="GO" id="GO:0015035">
    <property type="term" value="F:protein-disulfide reductase activity"/>
    <property type="evidence" value="ECO:0007669"/>
    <property type="project" value="TreeGrafter"/>
</dbReference>
<keyword evidence="4" id="KW-0201">Cytochrome c-type biogenesis</keyword>
<keyword evidence="8" id="KW-0732">Signal</keyword>
<comment type="subcellular location">
    <subcellularLocation>
        <location evidence="1">Cell membrane</location>
        <topology evidence="1">Multi-pass membrane protein</topology>
    </subcellularLocation>
</comment>
<evidence type="ECO:0000256" key="1">
    <source>
        <dbReference type="ARBA" id="ARBA00004651"/>
    </source>
</evidence>
<dbReference type="GO" id="GO:0005886">
    <property type="term" value="C:plasma membrane"/>
    <property type="evidence" value="ECO:0007669"/>
    <property type="project" value="UniProtKB-SubCell"/>
</dbReference>
<sequence>MRLLAFLLLFTFHSVSQAFTFAPTTSLSQPDFLPVEQAFQLSISAPKDGKLFATWQISEGYYLYQKQFGLSEQNVKNLHIAVFPAGEKKQDAYYGDVTVYRHQFVLPIYYDIKLPEGTQVNAILSYQGCADKGLCYAPQKIPIQFTVPALSQAAPKSLLDKPTNSDSRHFDSKKTLPSDARSVSQLVQTTPLWFTLTILFALGLLLSFTPCVLPMVPIVSAIVVGTRHSKLGAFYYSGVYVFAMALTYAAIGALVGIFGTQLNLQAQLQNPMLLTFSAILFIVLALAMFGVYELSLPTTWQQRLNVSNQSKISTWRTTISVFMAGVFSTLIVSPCVSAPLAGVLLYISGQGDVWYGAMMLFIMAIGMGVPLLLVGLFGPKILPRNGEWLHDIKVLMGFGLLAMSIWLVTRWLPANSHLYLWGMLALAMSGYFIHRALHVSSHPVRWFFALTLLCIGFAELIGAMTDSSKPLQPLEKLTTMSAHSTQEVRLFDASITSLKELNRIIENQDPRPIVLDLYADWCISCKIVEDLFASPEILPILSKIQLIRVDVTDNSIENQALMKHFNLFGPPSLVFLDANGKERNELTLMGEPTASLLLERLEIISAQK</sequence>
<accession>W1RPU8</accession>
<dbReference type="SUPFAM" id="SSF74863">
    <property type="entry name" value="Thiol:disulfide interchange protein DsbD, N-terminal domain (DsbD-alpha)"/>
    <property type="match status" value="1"/>
</dbReference>
<gene>
    <name evidence="10" type="ORF">D104_14115</name>
</gene>
<keyword evidence="5 7" id="KW-1133">Transmembrane helix</keyword>
<dbReference type="InterPro" id="IPR036929">
    <property type="entry name" value="DsbDN_sf"/>
</dbReference>
<evidence type="ECO:0000256" key="6">
    <source>
        <dbReference type="ARBA" id="ARBA00023136"/>
    </source>
</evidence>
<dbReference type="Pfam" id="PF13899">
    <property type="entry name" value="Thioredoxin_7"/>
    <property type="match status" value="1"/>
</dbReference>
<dbReference type="STRING" id="1208321.D104_14115"/>
<feature type="transmembrane region" description="Helical" evidence="7">
    <location>
        <begin position="394"/>
        <end position="412"/>
    </location>
</feature>
<reference evidence="10 11" key="1">
    <citation type="journal article" date="2014" name="Genome Announc.">
        <title>Draft Genome Sequence of Marinomonas sp. Strain D104, a Polycyclic Aromatic Hydrocarbon-Degrading Bacterium from the Deep-Sea Sediment of the Arctic Ocean.</title>
        <authorList>
            <person name="Dong C."/>
            <person name="Bai X."/>
            <person name="Lai Q."/>
            <person name="Xie Y."/>
            <person name="Chen X."/>
            <person name="Shao Z."/>
        </authorList>
    </citation>
    <scope>NUCLEOTIDE SEQUENCE [LARGE SCALE GENOMIC DNA]</scope>
    <source>
        <strain evidence="10 11">D104</strain>
    </source>
</reference>
<dbReference type="InterPro" id="IPR013766">
    <property type="entry name" value="Thioredoxin_domain"/>
</dbReference>
<feature type="transmembrane region" description="Helical" evidence="7">
    <location>
        <begin position="192"/>
        <end position="213"/>
    </location>
</feature>
<dbReference type="Gene3D" id="3.40.30.10">
    <property type="entry name" value="Glutaredoxin"/>
    <property type="match status" value="1"/>
</dbReference>
<evidence type="ECO:0000313" key="10">
    <source>
        <dbReference type="EMBL" id="ETI58712.1"/>
    </source>
</evidence>
<feature type="domain" description="Thioredoxin" evidence="9">
    <location>
        <begin position="468"/>
        <end position="606"/>
    </location>
</feature>
<evidence type="ECO:0000313" key="11">
    <source>
        <dbReference type="Proteomes" id="UP000018857"/>
    </source>
</evidence>
<evidence type="ECO:0000256" key="2">
    <source>
        <dbReference type="ARBA" id="ARBA00022475"/>
    </source>
</evidence>
<evidence type="ECO:0000256" key="7">
    <source>
        <dbReference type="SAM" id="Phobius"/>
    </source>
</evidence>
<proteinExistence type="predicted"/>
<dbReference type="EMBL" id="AYOZ01000045">
    <property type="protein sequence ID" value="ETI58712.1"/>
    <property type="molecule type" value="Genomic_DNA"/>
</dbReference>
<dbReference type="PANTHER" id="PTHR32234:SF0">
    <property type="entry name" value="THIOL:DISULFIDE INTERCHANGE PROTEIN DSBD"/>
    <property type="match status" value="1"/>
</dbReference>
<evidence type="ECO:0000259" key="9">
    <source>
        <dbReference type="PROSITE" id="PS51352"/>
    </source>
</evidence>
<evidence type="ECO:0000256" key="3">
    <source>
        <dbReference type="ARBA" id="ARBA00022692"/>
    </source>
</evidence>
<keyword evidence="3 7" id="KW-0812">Transmembrane</keyword>
<feature type="transmembrane region" description="Helical" evidence="7">
    <location>
        <begin position="234"/>
        <end position="260"/>
    </location>
</feature>
<dbReference type="Proteomes" id="UP000018857">
    <property type="component" value="Unassembled WGS sequence"/>
</dbReference>
<dbReference type="PATRIC" id="fig|1208321.3.peg.2813"/>
<keyword evidence="6 7" id="KW-0472">Membrane</keyword>
<feature type="chain" id="PRO_5004809089" evidence="8">
    <location>
        <begin position="19"/>
        <end position="608"/>
    </location>
</feature>
<dbReference type="Pfam" id="PF02683">
    <property type="entry name" value="DsbD_TM"/>
    <property type="match status" value="1"/>
</dbReference>